<reference evidence="8" key="1">
    <citation type="submission" date="2013-11" db="EMBL/GenBank/DDBJ databases">
        <title>Genome sequence of the fusiform rust pathogen reveals effectors for host alternation and coevolution with pine.</title>
        <authorList>
            <consortium name="DOE Joint Genome Institute"/>
            <person name="Smith K."/>
            <person name="Pendleton A."/>
            <person name="Kubisiak T."/>
            <person name="Anderson C."/>
            <person name="Salamov A."/>
            <person name="Aerts A."/>
            <person name="Riley R."/>
            <person name="Clum A."/>
            <person name="Lindquist E."/>
            <person name="Ence D."/>
            <person name="Campbell M."/>
            <person name="Kronenberg Z."/>
            <person name="Feau N."/>
            <person name="Dhillon B."/>
            <person name="Hamelin R."/>
            <person name="Burleigh J."/>
            <person name="Smith J."/>
            <person name="Yandell M."/>
            <person name="Nelson C."/>
            <person name="Grigoriev I."/>
            <person name="Davis J."/>
        </authorList>
    </citation>
    <scope>NUCLEOTIDE SEQUENCE</scope>
    <source>
        <strain evidence="8">G11</strain>
    </source>
</reference>
<keyword evidence="5 6" id="KW-0472">Membrane</keyword>
<feature type="transmembrane region" description="Helical" evidence="6">
    <location>
        <begin position="129"/>
        <end position="148"/>
    </location>
</feature>
<dbReference type="GO" id="GO:0016020">
    <property type="term" value="C:membrane"/>
    <property type="evidence" value="ECO:0007669"/>
    <property type="project" value="UniProtKB-SubCell"/>
</dbReference>
<keyword evidence="4 6" id="KW-1133">Transmembrane helix</keyword>
<feature type="transmembrane region" description="Helical" evidence="6">
    <location>
        <begin position="163"/>
        <end position="184"/>
    </location>
</feature>
<evidence type="ECO:0000256" key="1">
    <source>
        <dbReference type="ARBA" id="ARBA00004141"/>
    </source>
</evidence>
<dbReference type="Proteomes" id="UP000886653">
    <property type="component" value="Unassembled WGS sequence"/>
</dbReference>
<feature type="transmembrane region" description="Helical" evidence="6">
    <location>
        <begin position="326"/>
        <end position="345"/>
    </location>
</feature>
<evidence type="ECO:0000313" key="9">
    <source>
        <dbReference type="Proteomes" id="UP000886653"/>
    </source>
</evidence>
<comment type="subcellular location">
    <subcellularLocation>
        <location evidence="1">Membrane</location>
        <topology evidence="1">Multi-pass membrane protein</topology>
    </subcellularLocation>
</comment>
<dbReference type="PANTHER" id="PTHR42718">
    <property type="entry name" value="MAJOR FACILITATOR SUPERFAMILY MULTIDRUG TRANSPORTER MFSC"/>
    <property type="match status" value="1"/>
</dbReference>
<gene>
    <name evidence="8" type="ORF">CROQUDRAFT_39406</name>
</gene>
<feature type="transmembrane region" description="Helical" evidence="6">
    <location>
        <begin position="35"/>
        <end position="53"/>
    </location>
</feature>
<dbReference type="Gene3D" id="1.20.1250.20">
    <property type="entry name" value="MFS general substrate transporter like domains"/>
    <property type="match status" value="1"/>
</dbReference>
<sequence>MNKFDVQYITSSYTLSYGSTLMLAGRLSDVYGHKFCLMIGLALFAAFTVPSAMARSSLELAIYRAIQGLGASAISPPLFAILARSFKHGTTMRTEGFATLSAGSPLGSSVGLFLGGWLTEFTGPGWKTFFYFSLAFSLCAIICAWIILPPDPPPTTKKGFKDVDWIGATLLVTGLTVLVATLSFNTRFGWNLPQMYIPFLSSHLIVGAFFAWEFFFERKWSRQPLLPLSLFRKRYFAAIQCVAGLLYMAYTDHSYFVLQYFQKYLHLSLDDTLVRMLPILIVGLGLNLVTGHFAHILPAQLMIIVGCLSTTTACALSSIMNPSASYWAYNFFAIGLSVVGADFVFSVGAMFGSNIADDDEQAIAGAVILSSTR</sequence>
<protein>
    <recommendedName>
        <fullName evidence="7">Major facilitator superfamily (MFS) profile domain-containing protein</fullName>
    </recommendedName>
</protein>
<feature type="domain" description="Major facilitator superfamily (MFS) profile" evidence="7">
    <location>
        <begin position="1"/>
        <end position="373"/>
    </location>
</feature>
<evidence type="ECO:0000313" key="8">
    <source>
        <dbReference type="EMBL" id="KAG0149757.1"/>
    </source>
</evidence>
<dbReference type="GO" id="GO:0022857">
    <property type="term" value="F:transmembrane transporter activity"/>
    <property type="evidence" value="ECO:0007669"/>
    <property type="project" value="InterPro"/>
</dbReference>
<keyword evidence="2" id="KW-0813">Transport</keyword>
<dbReference type="SUPFAM" id="SSF103473">
    <property type="entry name" value="MFS general substrate transporter"/>
    <property type="match status" value="1"/>
</dbReference>
<dbReference type="Pfam" id="PF07690">
    <property type="entry name" value="MFS_1"/>
    <property type="match status" value="1"/>
</dbReference>
<dbReference type="PROSITE" id="PS50850">
    <property type="entry name" value="MFS"/>
    <property type="match status" value="1"/>
</dbReference>
<dbReference type="PANTHER" id="PTHR42718:SF9">
    <property type="entry name" value="MAJOR FACILITATOR SUPERFAMILY MULTIDRUG TRANSPORTER MFSC"/>
    <property type="match status" value="1"/>
</dbReference>
<dbReference type="InterPro" id="IPR036259">
    <property type="entry name" value="MFS_trans_sf"/>
</dbReference>
<feature type="transmembrane region" description="Helical" evidence="6">
    <location>
        <begin position="235"/>
        <end position="256"/>
    </location>
</feature>
<organism evidence="8 9">
    <name type="scientific">Cronartium quercuum f. sp. fusiforme G11</name>
    <dbReference type="NCBI Taxonomy" id="708437"/>
    <lineage>
        <taxon>Eukaryota</taxon>
        <taxon>Fungi</taxon>
        <taxon>Dikarya</taxon>
        <taxon>Basidiomycota</taxon>
        <taxon>Pucciniomycotina</taxon>
        <taxon>Pucciniomycetes</taxon>
        <taxon>Pucciniales</taxon>
        <taxon>Coleosporiaceae</taxon>
        <taxon>Cronartium</taxon>
    </lineage>
</organism>
<evidence type="ECO:0000256" key="5">
    <source>
        <dbReference type="ARBA" id="ARBA00023136"/>
    </source>
</evidence>
<feature type="transmembrane region" description="Helical" evidence="6">
    <location>
        <begin position="301"/>
        <end position="320"/>
    </location>
</feature>
<evidence type="ECO:0000256" key="3">
    <source>
        <dbReference type="ARBA" id="ARBA00022692"/>
    </source>
</evidence>
<dbReference type="InterPro" id="IPR011701">
    <property type="entry name" value="MFS"/>
</dbReference>
<evidence type="ECO:0000259" key="7">
    <source>
        <dbReference type="PROSITE" id="PS50850"/>
    </source>
</evidence>
<dbReference type="OrthoDB" id="2130629at2759"/>
<evidence type="ECO:0000256" key="4">
    <source>
        <dbReference type="ARBA" id="ARBA00022989"/>
    </source>
</evidence>
<feature type="transmembrane region" description="Helical" evidence="6">
    <location>
        <begin position="65"/>
        <end position="84"/>
    </location>
</feature>
<feature type="transmembrane region" description="Helical" evidence="6">
    <location>
        <begin position="276"/>
        <end position="294"/>
    </location>
</feature>
<feature type="transmembrane region" description="Helical" evidence="6">
    <location>
        <begin position="196"/>
        <end position="215"/>
    </location>
</feature>
<evidence type="ECO:0000256" key="2">
    <source>
        <dbReference type="ARBA" id="ARBA00022448"/>
    </source>
</evidence>
<dbReference type="AlphaFoldDB" id="A0A9P6NQD8"/>
<name>A0A9P6NQD8_9BASI</name>
<evidence type="ECO:0000256" key="6">
    <source>
        <dbReference type="SAM" id="Phobius"/>
    </source>
</evidence>
<proteinExistence type="predicted"/>
<accession>A0A9P6NQD8</accession>
<keyword evidence="9" id="KW-1185">Reference proteome</keyword>
<keyword evidence="3 6" id="KW-0812">Transmembrane</keyword>
<dbReference type="EMBL" id="MU167225">
    <property type="protein sequence ID" value="KAG0149757.1"/>
    <property type="molecule type" value="Genomic_DNA"/>
</dbReference>
<comment type="caution">
    <text evidence="8">The sequence shown here is derived from an EMBL/GenBank/DDBJ whole genome shotgun (WGS) entry which is preliminary data.</text>
</comment>
<feature type="transmembrane region" description="Helical" evidence="6">
    <location>
        <begin position="96"/>
        <end position="117"/>
    </location>
</feature>
<dbReference type="InterPro" id="IPR020846">
    <property type="entry name" value="MFS_dom"/>
</dbReference>